<gene>
    <name evidence="1" type="ORF">J8F10_16950</name>
</gene>
<comment type="caution">
    <text evidence="1">The sequence shown here is derived from an EMBL/GenBank/DDBJ whole genome shotgun (WGS) entry which is preliminary data.</text>
</comment>
<dbReference type="Proteomes" id="UP000676565">
    <property type="component" value="Unassembled WGS sequence"/>
</dbReference>
<proteinExistence type="predicted"/>
<keyword evidence="2" id="KW-1185">Reference proteome</keyword>
<evidence type="ECO:0000313" key="2">
    <source>
        <dbReference type="Proteomes" id="UP000676565"/>
    </source>
</evidence>
<dbReference type="RefSeq" id="WP_210655571.1">
    <property type="nucleotide sequence ID" value="NZ_JAGKQQ010000001.1"/>
</dbReference>
<sequence length="278" mass="31586">MTDTELAALVAQSPVRRDESTWLAVKDYLLRRLRELVPGEVRFGPYWIGTGSERGGSLCSRVRCRTALPFVPESDAWEGSFCTSGNETHSWTDLDVFPFRHGRNVRPGGTFWNLCFSANHWTSRGWRVPDGPSEWEWVKQTGNCYLFPRNVCEIARRHLLGRPPIVTVRPINWFGREHHRAPAGTVRVSLHDVRRRGASDELGGETALSLADTSRPAVVVTMRTFPRVTSDEIGLERLPIRGGWVPGKYEVSLRVRYEPYRQDGPEAFVTAPMIFTIH</sequence>
<protein>
    <submittedName>
        <fullName evidence="1">Uncharacterized protein</fullName>
    </submittedName>
</protein>
<dbReference type="EMBL" id="JAGKQQ010000001">
    <property type="protein sequence ID" value="MBP3956960.1"/>
    <property type="molecule type" value="Genomic_DNA"/>
</dbReference>
<organism evidence="1 2">
    <name type="scientific">Gemmata palustris</name>
    <dbReference type="NCBI Taxonomy" id="2822762"/>
    <lineage>
        <taxon>Bacteria</taxon>
        <taxon>Pseudomonadati</taxon>
        <taxon>Planctomycetota</taxon>
        <taxon>Planctomycetia</taxon>
        <taxon>Gemmatales</taxon>
        <taxon>Gemmataceae</taxon>
        <taxon>Gemmata</taxon>
    </lineage>
</organism>
<reference evidence="1 2" key="1">
    <citation type="submission" date="2021-04" db="EMBL/GenBank/DDBJ databases">
        <authorList>
            <person name="Ivanova A."/>
        </authorList>
    </citation>
    <scope>NUCLEOTIDE SEQUENCE [LARGE SCALE GENOMIC DNA]</scope>
    <source>
        <strain evidence="1 2">G18</strain>
    </source>
</reference>
<name>A0ABS5BUI5_9BACT</name>
<accession>A0ABS5BUI5</accession>
<evidence type="ECO:0000313" key="1">
    <source>
        <dbReference type="EMBL" id="MBP3956960.1"/>
    </source>
</evidence>